<protein>
    <submittedName>
        <fullName evidence="1">Uncharacterized protein</fullName>
    </submittedName>
</protein>
<proteinExistence type="predicted"/>
<reference evidence="1" key="2">
    <citation type="journal article" date="2015" name="Fish Shellfish Immunol.">
        <title>Early steps in the European eel (Anguilla anguilla)-Vibrio vulnificus interaction in the gills: Role of the RtxA13 toxin.</title>
        <authorList>
            <person name="Callol A."/>
            <person name="Pajuelo D."/>
            <person name="Ebbesson L."/>
            <person name="Teles M."/>
            <person name="MacKenzie S."/>
            <person name="Amaro C."/>
        </authorList>
    </citation>
    <scope>NUCLEOTIDE SEQUENCE</scope>
</reference>
<dbReference type="AlphaFoldDB" id="A0A0E9QFA9"/>
<name>A0A0E9QFA9_ANGAN</name>
<reference evidence="1" key="1">
    <citation type="submission" date="2014-11" db="EMBL/GenBank/DDBJ databases">
        <authorList>
            <person name="Amaro Gonzalez C."/>
        </authorList>
    </citation>
    <scope>NUCLEOTIDE SEQUENCE</scope>
</reference>
<accession>A0A0E9QFA9</accession>
<sequence length="75" mass="8572">MLMQIRWCAGNCIIVSVINKWIFSFFFLIDTHTLTVGWIYHIQKTAQLSEDVCSGFLLEHVASSCSLSPLLISFF</sequence>
<dbReference type="EMBL" id="GBXM01093108">
    <property type="protein sequence ID" value="JAH15469.1"/>
    <property type="molecule type" value="Transcribed_RNA"/>
</dbReference>
<evidence type="ECO:0000313" key="1">
    <source>
        <dbReference type="EMBL" id="JAH15469.1"/>
    </source>
</evidence>
<organism evidence="1">
    <name type="scientific">Anguilla anguilla</name>
    <name type="common">European freshwater eel</name>
    <name type="synonym">Muraena anguilla</name>
    <dbReference type="NCBI Taxonomy" id="7936"/>
    <lineage>
        <taxon>Eukaryota</taxon>
        <taxon>Metazoa</taxon>
        <taxon>Chordata</taxon>
        <taxon>Craniata</taxon>
        <taxon>Vertebrata</taxon>
        <taxon>Euteleostomi</taxon>
        <taxon>Actinopterygii</taxon>
        <taxon>Neopterygii</taxon>
        <taxon>Teleostei</taxon>
        <taxon>Anguilliformes</taxon>
        <taxon>Anguillidae</taxon>
        <taxon>Anguilla</taxon>
    </lineage>
</organism>